<accession>A0A8S9YNH8</accession>
<name>A0A8S9YNH8_9TREM</name>
<protein>
    <submittedName>
        <fullName evidence="3">Uncharacterized protein</fullName>
    </submittedName>
</protein>
<proteinExistence type="predicted"/>
<feature type="coiled-coil region" evidence="1">
    <location>
        <begin position="51"/>
        <end position="78"/>
    </location>
</feature>
<evidence type="ECO:0000313" key="4">
    <source>
        <dbReference type="Proteomes" id="UP000822476"/>
    </source>
</evidence>
<evidence type="ECO:0000256" key="1">
    <source>
        <dbReference type="SAM" id="Coils"/>
    </source>
</evidence>
<reference evidence="3" key="1">
    <citation type="submission" date="2019-07" db="EMBL/GenBank/DDBJ databases">
        <title>Annotation for the trematode Paragonimus miyazaki's.</title>
        <authorList>
            <person name="Choi Y.-J."/>
        </authorList>
    </citation>
    <scope>NUCLEOTIDE SEQUENCE</scope>
    <source>
        <strain evidence="3">Japan</strain>
    </source>
</reference>
<dbReference type="AlphaFoldDB" id="A0A8S9YNH8"/>
<dbReference type="OrthoDB" id="6276195at2759"/>
<organism evidence="3 4">
    <name type="scientific">Paragonimus skrjabini miyazakii</name>
    <dbReference type="NCBI Taxonomy" id="59628"/>
    <lineage>
        <taxon>Eukaryota</taxon>
        <taxon>Metazoa</taxon>
        <taxon>Spiralia</taxon>
        <taxon>Lophotrochozoa</taxon>
        <taxon>Platyhelminthes</taxon>
        <taxon>Trematoda</taxon>
        <taxon>Digenea</taxon>
        <taxon>Plagiorchiida</taxon>
        <taxon>Troglotremata</taxon>
        <taxon>Troglotrematidae</taxon>
        <taxon>Paragonimus</taxon>
    </lineage>
</organism>
<evidence type="ECO:0000313" key="3">
    <source>
        <dbReference type="EMBL" id="KAF7254976.1"/>
    </source>
</evidence>
<keyword evidence="4" id="KW-1185">Reference proteome</keyword>
<feature type="non-terminal residue" evidence="3">
    <location>
        <position position="475"/>
    </location>
</feature>
<dbReference type="Proteomes" id="UP000822476">
    <property type="component" value="Unassembled WGS sequence"/>
</dbReference>
<comment type="caution">
    <text evidence="3">The sequence shown here is derived from an EMBL/GenBank/DDBJ whole genome shotgun (WGS) entry which is preliminary data.</text>
</comment>
<feature type="region of interest" description="Disordered" evidence="2">
    <location>
        <begin position="434"/>
        <end position="475"/>
    </location>
</feature>
<evidence type="ECO:0000256" key="2">
    <source>
        <dbReference type="SAM" id="MobiDB-lite"/>
    </source>
</evidence>
<dbReference type="EMBL" id="JTDE01004441">
    <property type="protein sequence ID" value="KAF7254976.1"/>
    <property type="molecule type" value="Genomic_DNA"/>
</dbReference>
<keyword evidence="1" id="KW-0175">Coiled coil</keyword>
<sequence length="475" mass="52473">NDYCSQTESEYEAVSIVSTIQTTRGKQDPAKKIRKEAASSTQVPDYWTQKLEEARHRLASLQCESEKLESAYDRWRASNMDKTVKFESPATNNKLTTLLTTAGSTSLTPLPPVNLKTLWNQYGLLAPAFSYPFERTTTCNTVTTEQKSSGGPIVSREILTSCPREPSVGSDKISEKQCNFREGIASDSHNSYREVFQMDKPDRTSPASELSIEINDVVENSRSPVQPTRVLSEKLSDAATCEASCFEFGSKSNIHQDQLGTSSVRGTASSSILGNISHSPHALELPTNKALLSSTFSSNANEQQSNRTTEKICINTLQNKLAISNHTETVVTDSDDSDLIGEHDANKSASSIRKSIHSPKEIVDLSDKAKPTGVTIAHVDRISSPIDLPQNHVQLNQEKPAINDLASEEQVASEKVLDNKQFTFEQFLRAKQFSASEYEPSQSEDDRLSFQVPEMDNMSTAREDSGQNDDSDAMW</sequence>
<gene>
    <name evidence="3" type="ORF">EG68_08686</name>
</gene>
<feature type="compositionally biased region" description="Acidic residues" evidence="2">
    <location>
        <begin position="466"/>
        <end position="475"/>
    </location>
</feature>